<dbReference type="PANTHER" id="PTHR10570">
    <property type="entry name" value="T-CELL SURFACE GLYCOPROTEIN CD3 GAMMA CHAIN / DELTA CHAIN"/>
    <property type="match status" value="1"/>
</dbReference>
<evidence type="ECO:0000256" key="4">
    <source>
        <dbReference type="SAM" id="MobiDB-lite"/>
    </source>
</evidence>
<dbReference type="GO" id="GO:0042105">
    <property type="term" value="C:alpha-beta T cell receptor complex"/>
    <property type="evidence" value="ECO:0007669"/>
    <property type="project" value="TreeGrafter"/>
</dbReference>
<evidence type="ECO:0000256" key="1">
    <source>
        <dbReference type="ARBA" id="ARBA00004251"/>
    </source>
</evidence>
<organism evidence="6">
    <name type="scientific">Larimichthys crocea</name>
    <name type="common">Large yellow croaker</name>
    <name type="synonym">Pseudosciaena crocea</name>
    <dbReference type="NCBI Taxonomy" id="215358"/>
    <lineage>
        <taxon>Eukaryota</taxon>
        <taxon>Metazoa</taxon>
        <taxon>Chordata</taxon>
        <taxon>Craniata</taxon>
        <taxon>Vertebrata</taxon>
        <taxon>Euteleostomi</taxon>
        <taxon>Actinopterygii</taxon>
        <taxon>Neopterygii</taxon>
        <taxon>Teleostei</taxon>
        <taxon>Neoteleostei</taxon>
        <taxon>Acanthomorphata</taxon>
        <taxon>Eupercaria</taxon>
        <taxon>Sciaenidae</taxon>
        <taxon>Larimichthys</taxon>
    </lineage>
</organism>
<reference evidence="6" key="1">
    <citation type="journal article" date="2015" name="PLoS Genet.">
        <title>Genome Sequencing of the Perciform Fish Larimichthys crocea Provides Insights into Molecular and Genetic Mechanisms of Stress Adaptation.</title>
        <authorList>
            <person name="Ao J."/>
            <person name="Mu Y."/>
            <person name="Xiang L.X."/>
            <person name="Fan D."/>
            <person name="Feng M."/>
            <person name="Zhang S."/>
            <person name="Shi Q."/>
            <person name="Zhu L.Y."/>
            <person name="Li T."/>
            <person name="Ding Y."/>
            <person name="Nie L."/>
            <person name="Li Q."/>
            <person name="Dong W.R."/>
            <person name="Jiang L."/>
            <person name="Sun B."/>
            <person name="Zhang X."/>
            <person name="Li M."/>
            <person name="Zhang H.Q."/>
            <person name="Xie S."/>
            <person name="Zhu Y."/>
            <person name="Jiang X."/>
            <person name="Wang X."/>
            <person name="Mu P."/>
            <person name="Chen W."/>
            <person name="Yue Z."/>
            <person name="Wang Z."/>
            <person name="Wang J."/>
            <person name="Shao J.Z."/>
            <person name="Chen X."/>
        </authorList>
    </citation>
    <scope>NUCLEOTIDE SEQUENCE [LARGE SCALE GENOMIC DNA]</scope>
    <source>
        <strain evidence="6">SSNF</strain>
        <tissue evidence="6">Blood</tissue>
    </source>
</reference>
<evidence type="ECO:0000256" key="2">
    <source>
        <dbReference type="ARBA" id="ARBA00022475"/>
    </source>
</evidence>
<name>A0A0F8BRP4_LARCR</name>
<keyword evidence="5" id="KW-0812">Transmembrane</keyword>
<dbReference type="GO" id="GO:0045059">
    <property type="term" value="P:positive thymic T cell selection"/>
    <property type="evidence" value="ECO:0007669"/>
    <property type="project" value="TreeGrafter"/>
</dbReference>
<keyword evidence="5" id="KW-0472">Membrane</keyword>
<proteinExistence type="predicted"/>
<dbReference type="GO" id="GO:0007166">
    <property type="term" value="P:cell surface receptor signaling pathway"/>
    <property type="evidence" value="ECO:0007669"/>
    <property type="project" value="TreeGrafter"/>
</dbReference>
<dbReference type="GO" id="GO:0004888">
    <property type="term" value="F:transmembrane signaling receptor activity"/>
    <property type="evidence" value="ECO:0007669"/>
    <property type="project" value="TreeGrafter"/>
</dbReference>
<dbReference type="eggNOG" id="ENOG502S8KB">
    <property type="taxonomic scope" value="Eukaryota"/>
</dbReference>
<dbReference type="PANTHER" id="PTHR10570:SF9">
    <property type="entry name" value="T-CELL SURFACE GLYCOPROTEIN CD3 EPSILON CHAIN"/>
    <property type="match status" value="1"/>
</dbReference>
<feature type="transmembrane region" description="Helical" evidence="5">
    <location>
        <begin position="70"/>
        <end position="93"/>
    </location>
</feature>
<dbReference type="AlphaFoldDB" id="A0A0F8BRP4"/>
<sequence length="167" mass="18707">MTCPESGTWYYKDKISDSNTTLTITYGNDKKGLYYCEYDSDSDSESGSVKKKYYFFVQGKVCDNCFELNAALFGVVIVMDVALTAVVMIIIFMCTKKKNPAGLAHPPKTPARPERRGPPGQSSEYEVGIAYKNATFPFQMHFTFVCASRSTHFLLQSNVHVSTKDCK</sequence>
<keyword evidence="3" id="KW-0732">Signal</keyword>
<gene>
    <name evidence="6" type="ORF">EH28_05513</name>
</gene>
<feature type="region of interest" description="Disordered" evidence="4">
    <location>
        <begin position="102"/>
        <end position="123"/>
    </location>
</feature>
<evidence type="ECO:0000256" key="5">
    <source>
        <dbReference type="SAM" id="Phobius"/>
    </source>
</evidence>
<keyword evidence="2" id="KW-1003">Cell membrane</keyword>
<evidence type="ECO:0000256" key="3">
    <source>
        <dbReference type="ARBA" id="ARBA00022729"/>
    </source>
</evidence>
<protein>
    <submittedName>
        <fullName evidence="6">T-cell surface glycoprotein CD3 epsilon chain</fullName>
    </submittedName>
</protein>
<keyword evidence="5" id="KW-1133">Transmembrane helix</keyword>
<dbReference type="GO" id="GO:0009897">
    <property type="term" value="C:external side of plasma membrane"/>
    <property type="evidence" value="ECO:0007669"/>
    <property type="project" value="TreeGrafter"/>
</dbReference>
<dbReference type="InterPro" id="IPR015484">
    <property type="entry name" value="CD3_esu/gsu/dsu"/>
</dbReference>
<dbReference type="EMBL" id="KQ042328">
    <property type="protein sequence ID" value="KKF15970.1"/>
    <property type="molecule type" value="Genomic_DNA"/>
</dbReference>
<evidence type="ECO:0000313" key="6">
    <source>
        <dbReference type="EMBL" id="KKF15970.1"/>
    </source>
</evidence>
<comment type="subcellular location">
    <subcellularLocation>
        <location evidence="1">Cell membrane</location>
        <topology evidence="1">Single-pass type I membrane protein</topology>
    </subcellularLocation>
</comment>
<accession>A0A0F8BRP4</accession>